<name>A0A645GXL4_9ZZZZ</name>
<gene>
    <name evidence="1" type="ORF">SDC9_178942</name>
</gene>
<comment type="caution">
    <text evidence="1">The sequence shown here is derived from an EMBL/GenBank/DDBJ whole genome shotgun (WGS) entry which is preliminary data.</text>
</comment>
<protein>
    <submittedName>
        <fullName evidence="1">Uncharacterized protein</fullName>
    </submittedName>
</protein>
<reference evidence="1" key="1">
    <citation type="submission" date="2019-08" db="EMBL/GenBank/DDBJ databases">
        <authorList>
            <person name="Kucharzyk K."/>
            <person name="Murdoch R.W."/>
            <person name="Higgins S."/>
            <person name="Loffler F."/>
        </authorList>
    </citation>
    <scope>NUCLEOTIDE SEQUENCE</scope>
</reference>
<proteinExistence type="predicted"/>
<dbReference type="EMBL" id="VSSQ01082998">
    <property type="protein sequence ID" value="MPN31468.1"/>
    <property type="molecule type" value="Genomic_DNA"/>
</dbReference>
<accession>A0A645GXL4</accession>
<sequence>MPCISAINCKVNDSSNTVTILVFDAQLFHQLAVASRNGGSIYLGHDAMTTDLLNIRHAAAINLFAISAL</sequence>
<evidence type="ECO:0000313" key="1">
    <source>
        <dbReference type="EMBL" id="MPN31468.1"/>
    </source>
</evidence>
<organism evidence="1">
    <name type="scientific">bioreactor metagenome</name>
    <dbReference type="NCBI Taxonomy" id="1076179"/>
    <lineage>
        <taxon>unclassified sequences</taxon>
        <taxon>metagenomes</taxon>
        <taxon>ecological metagenomes</taxon>
    </lineage>
</organism>
<dbReference type="AlphaFoldDB" id="A0A645GXL4"/>